<gene>
    <name evidence="1" type="ORF">MW7_015935</name>
</gene>
<reference evidence="1" key="1">
    <citation type="submission" date="2019-05" db="EMBL/GenBank/DDBJ databases">
        <title>Revised genome assembly of Burkholderiaceae (previously Ralstonia) sp. PBA.</title>
        <authorList>
            <person name="Gan H.M."/>
        </authorList>
    </citation>
    <scope>NUCLEOTIDE SEQUENCE</scope>
    <source>
        <strain evidence="1">PBA</strain>
    </source>
</reference>
<sequence>MTITAALLATVIAISDGDTLTALTSNHQQLKVRIAAIDAPERRQPYGARSRQALATLCFRQQAEILVLSRDRYGRSVGVVRCQGKDAGSSQLEAGMAWVYPQYARDFPGYPALQAEAQASRRGLWSAPDPVAPWEWRRAPRD</sequence>
<comment type="caution">
    <text evidence="1">The sequence shown here is derived from an EMBL/GenBank/DDBJ whole genome shotgun (WGS) entry which is preliminary data.</text>
</comment>
<dbReference type="Proteomes" id="UP000004277">
    <property type="component" value="Unassembled WGS sequence"/>
</dbReference>
<proteinExistence type="predicted"/>
<dbReference type="EMBL" id="AKCV02000026">
    <property type="protein sequence ID" value="TMS56575.1"/>
    <property type="molecule type" value="Genomic_DNA"/>
</dbReference>
<evidence type="ECO:0000313" key="2">
    <source>
        <dbReference type="Proteomes" id="UP000004277"/>
    </source>
</evidence>
<evidence type="ECO:0000313" key="1">
    <source>
        <dbReference type="EMBL" id="TMS56575.1"/>
    </source>
</evidence>
<protein>
    <submittedName>
        <fullName evidence="1">Nuclease</fullName>
    </submittedName>
</protein>
<organism evidence="1 2">
    <name type="scientific">Imbroritus primus</name>
    <dbReference type="NCBI Taxonomy" id="3058603"/>
    <lineage>
        <taxon>Bacteria</taxon>
        <taxon>Pseudomonadati</taxon>
        <taxon>Pseudomonadota</taxon>
        <taxon>Betaproteobacteria</taxon>
        <taxon>Burkholderiales</taxon>
        <taxon>Burkholderiaceae</taxon>
        <taxon>Imbroritus</taxon>
    </lineage>
</organism>
<keyword evidence="2" id="KW-1185">Reference proteome</keyword>
<name>A0ACD3SK85_9BURK</name>
<accession>A0ACD3SK85</accession>